<protein>
    <submittedName>
        <fullName evidence="2">Uncharacterized protein</fullName>
    </submittedName>
</protein>
<organism evidence="2 3">
    <name type="scientific">Strigomonas culicis</name>
    <dbReference type="NCBI Taxonomy" id="28005"/>
    <lineage>
        <taxon>Eukaryota</taxon>
        <taxon>Discoba</taxon>
        <taxon>Euglenozoa</taxon>
        <taxon>Kinetoplastea</taxon>
        <taxon>Metakinetoplastina</taxon>
        <taxon>Trypanosomatida</taxon>
        <taxon>Trypanosomatidae</taxon>
        <taxon>Strigomonadinae</taxon>
        <taxon>Strigomonas</taxon>
    </lineage>
</organism>
<feature type="compositionally biased region" description="Basic and acidic residues" evidence="1">
    <location>
        <begin position="289"/>
        <end position="298"/>
    </location>
</feature>
<dbReference type="EMBL" id="ATMH01010344">
    <property type="protein sequence ID" value="EPY17711.1"/>
    <property type="molecule type" value="Genomic_DNA"/>
</dbReference>
<feature type="compositionally biased region" description="Basic residues" evidence="1">
    <location>
        <begin position="275"/>
        <end position="288"/>
    </location>
</feature>
<feature type="region of interest" description="Disordered" evidence="1">
    <location>
        <begin position="158"/>
        <end position="298"/>
    </location>
</feature>
<comment type="caution">
    <text evidence="2">The sequence shown here is derived from an EMBL/GenBank/DDBJ whole genome shotgun (WGS) entry which is preliminary data.</text>
</comment>
<reference evidence="2 3" key="1">
    <citation type="journal article" date="2013" name="PLoS ONE">
        <title>Predicting the Proteins of Angomonas deanei, Strigomonas culicis and Their Respective Endosymbionts Reveals New Aspects of the Trypanosomatidae Family.</title>
        <authorList>
            <person name="Motta M.C."/>
            <person name="Martins A.C."/>
            <person name="de Souza S.S."/>
            <person name="Catta-Preta C.M."/>
            <person name="Silva R."/>
            <person name="Klein C.C."/>
            <person name="de Almeida L.G."/>
            <person name="de Lima Cunha O."/>
            <person name="Ciapina L.P."/>
            <person name="Brocchi M."/>
            <person name="Colabardini A.C."/>
            <person name="de Araujo Lima B."/>
            <person name="Machado C.R."/>
            <person name="de Almeida Soares C.M."/>
            <person name="Probst C.M."/>
            <person name="de Menezes C.B."/>
            <person name="Thompson C.E."/>
            <person name="Bartholomeu D.C."/>
            <person name="Gradia D.F."/>
            <person name="Pavoni D.P."/>
            <person name="Grisard E.C."/>
            <person name="Fantinatti-Garboggini F."/>
            <person name="Marchini F.K."/>
            <person name="Rodrigues-Luiz G.F."/>
            <person name="Wagner G."/>
            <person name="Goldman G.H."/>
            <person name="Fietto J.L."/>
            <person name="Elias M.C."/>
            <person name="Goldman M.H."/>
            <person name="Sagot M.F."/>
            <person name="Pereira M."/>
            <person name="Stoco P.H."/>
            <person name="de Mendonca-Neto R.P."/>
            <person name="Teixeira S.M."/>
            <person name="Maciel T.E."/>
            <person name="de Oliveira Mendes T.A."/>
            <person name="Urmenyi T.P."/>
            <person name="de Souza W."/>
            <person name="Schenkman S."/>
            <person name="de Vasconcelos A.T."/>
        </authorList>
    </citation>
    <scope>NUCLEOTIDE SEQUENCE [LARGE SCALE GENOMIC DNA]</scope>
</reference>
<dbReference type="Proteomes" id="UP000015354">
    <property type="component" value="Unassembled WGS sequence"/>
</dbReference>
<dbReference type="AlphaFoldDB" id="S9UT38"/>
<gene>
    <name evidence="2" type="ORF">STCU_10453</name>
</gene>
<evidence type="ECO:0000256" key="1">
    <source>
        <dbReference type="SAM" id="MobiDB-lite"/>
    </source>
</evidence>
<name>S9UT38_9TRYP</name>
<evidence type="ECO:0000313" key="3">
    <source>
        <dbReference type="Proteomes" id="UP000015354"/>
    </source>
</evidence>
<dbReference type="OrthoDB" id="273542at2759"/>
<accession>S9UT38</accession>
<evidence type="ECO:0000313" key="2">
    <source>
        <dbReference type="EMBL" id="EPY17711.1"/>
    </source>
</evidence>
<proteinExistence type="predicted"/>
<sequence length="298" mass="32698">MSLPQYAVPLVFSNNIDLENLESQQDLWIRQYENSRRPPPPPRLNSPRSLRACELCSIDPDVSLAKYSLRLHLNEVLGSSNVEAQVEGVAQSENIRLATQDALRAFQRASIGMGTSKEKLLAYRSYRAQEAHRPAQLAAAREVRRQILAEETFERRRQQHLDSAELRTQSNASAHGGSGPMRESSWSSVVAAGGPAHLTPTSPSEWVPPTGEGSAPRASIDAASTASGPSTTYRSYSPAREADLAAAVHPAGCGESAHELLRQPPPVRPREQPLRRARAGVRGRRARRGQREDARRAP</sequence>
<keyword evidence="3" id="KW-1185">Reference proteome</keyword>
<feature type="compositionally biased region" description="Polar residues" evidence="1">
    <location>
        <begin position="222"/>
        <end position="235"/>
    </location>
</feature>